<name>A0A328CBD5_9DELT</name>
<dbReference type="EMBL" id="QHKO01000003">
    <property type="protein sequence ID" value="RAL22777.1"/>
    <property type="molecule type" value="Genomic_DNA"/>
</dbReference>
<keyword evidence="2" id="KW-1185">Reference proteome</keyword>
<accession>A0A328CBD5</accession>
<reference evidence="1 2" key="1">
    <citation type="submission" date="2018-05" db="EMBL/GenBank/DDBJ databases">
        <title>Lujinxingia marina gen. nov. sp. nov., a new facultative anaerobic member of the class Deltaproteobacteria, and proposal of Lujinxingaceae fam. nov.</title>
        <authorList>
            <person name="Li C.-M."/>
        </authorList>
    </citation>
    <scope>NUCLEOTIDE SEQUENCE [LARGE SCALE GENOMIC DNA]</scope>
    <source>
        <strain evidence="1 2">B210</strain>
    </source>
</reference>
<dbReference type="Proteomes" id="UP000249169">
    <property type="component" value="Unassembled WGS sequence"/>
</dbReference>
<protein>
    <submittedName>
        <fullName evidence="1">Uncharacterized protein</fullName>
    </submittedName>
</protein>
<organism evidence="1 2">
    <name type="scientific">Lujinxingia litoralis</name>
    <dbReference type="NCBI Taxonomy" id="2211119"/>
    <lineage>
        <taxon>Bacteria</taxon>
        <taxon>Deltaproteobacteria</taxon>
        <taxon>Bradymonadales</taxon>
        <taxon>Lujinxingiaceae</taxon>
        <taxon>Lujinxingia</taxon>
    </lineage>
</organism>
<proteinExistence type="predicted"/>
<dbReference type="AlphaFoldDB" id="A0A328CBD5"/>
<comment type="caution">
    <text evidence="1">The sequence shown here is derived from an EMBL/GenBank/DDBJ whole genome shotgun (WGS) entry which is preliminary data.</text>
</comment>
<gene>
    <name evidence="1" type="ORF">DL240_07715</name>
</gene>
<sequence>MALFILLLRRPPLMPRLSPPIRRALGLSALVLTLLAFLHLGLTLTLESTTRRVTHSASYVLPPASTIAVASLNHRAAAADLIWVNAIQYGASRYLSRRSASEATDFAHTIIDLDPRFQPVYTWHNAARTLSTPSVTPDDIAQANVILQRGLKTFPDEWEFARAIAANHIGHTYERPPEEHLADMEEAYTYAKMASEIPEAPPEMLLLATSFQRRVVRARARVEGRDLEEHELQASPEEIAFLMKAYFAAGDPDQQNFLLRRLYELGAGRELVARIEAYQQAFERDHRRRDYLPPDVFALSDPGLYRPDDIGLTPDTSL</sequence>
<evidence type="ECO:0000313" key="2">
    <source>
        <dbReference type="Proteomes" id="UP000249169"/>
    </source>
</evidence>
<evidence type="ECO:0000313" key="1">
    <source>
        <dbReference type="EMBL" id="RAL22777.1"/>
    </source>
</evidence>